<dbReference type="Pfam" id="PF13419">
    <property type="entry name" value="HAD_2"/>
    <property type="match status" value="1"/>
</dbReference>
<dbReference type="Gene3D" id="3.40.50.1000">
    <property type="entry name" value="HAD superfamily/HAD-like"/>
    <property type="match status" value="1"/>
</dbReference>
<dbReference type="InterPro" id="IPR050155">
    <property type="entry name" value="HAD-like_hydrolase_sf"/>
</dbReference>
<dbReference type="Gene3D" id="1.10.150.240">
    <property type="entry name" value="Putative phosphatase, domain 2"/>
    <property type="match status" value="1"/>
</dbReference>
<name>X0Z0K3_9ZZZZ</name>
<dbReference type="GO" id="GO:0008967">
    <property type="term" value="F:phosphoglycolate phosphatase activity"/>
    <property type="evidence" value="ECO:0007669"/>
    <property type="project" value="TreeGrafter"/>
</dbReference>
<dbReference type="AlphaFoldDB" id="X0Z0K3"/>
<sequence length="193" mass="22719">DLDGTIVNLTVDWRALKDNLVKRYREIYKEQCDVKRVSMCLEKIVEKNDENILENFFGVIRHYELENIRDTQLIEEIIFFIKNKDFFGVKNDAKFAILSLNTRDTIIQALELANIRDKIELIIGREDVRKWKPAPEGLIKIQNHFKIKKEEIVYFGDLENDLLTGENAGIDAYLIDDLKNLVNKKKSVKKYKK</sequence>
<dbReference type="InterPro" id="IPR023198">
    <property type="entry name" value="PGP-like_dom2"/>
</dbReference>
<protein>
    <recommendedName>
        <fullName evidence="2">HAD family hydrolase</fullName>
    </recommendedName>
</protein>
<dbReference type="InterPro" id="IPR036412">
    <property type="entry name" value="HAD-like_sf"/>
</dbReference>
<feature type="non-terminal residue" evidence="1">
    <location>
        <position position="1"/>
    </location>
</feature>
<dbReference type="EMBL" id="BARS01053535">
    <property type="protein sequence ID" value="GAG52197.1"/>
    <property type="molecule type" value="Genomic_DNA"/>
</dbReference>
<evidence type="ECO:0008006" key="2">
    <source>
        <dbReference type="Google" id="ProtNLM"/>
    </source>
</evidence>
<evidence type="ECO:0000313" key="1">
    <source>
        <dbReference type="EMBL" id="GAG52197.1"/>
    </source>
</evidence>
<reference evidence="1" key="1">
    <citation type="journal article" date="2014" name="Front. Microbiol.">
        <title>High frequency of phylogenetically diverse reductive dehalogenase-homologous genes in deep subseafloor sedimentary metagenomes.</title>
        <authorList>
            <person name="Kawai M."/>
            <person name="Futagami T."/>
            <person name="Toyoda A."/>
            <person name="Takaki Y."/>
            <person name="Nishi S."/>
            <person name="Hori S."/>
            <person name="Arai W."/>
            <person name="Tsubouchi T."/>
            <person name="Morono Y."/>
            <person name="Uchiyama I."/>
            <person name="Ito T."/>
            <person name="Fujiyama A."/>
            <person name="Inagaki F."/>
            <person name="Takami H."/>
        </authorList>
    </citation>
    <scope>NUCLEOTIDE SEQUENCE</scope>
    <source>
        <strain evidence="1">Expedition CK06-06</strain>
    </source>
</reference>
<dbReference type="SUPFAM" id="SSF56784">
    <property type="entry name" value="HAD-like"/>
    <property type="match status" value="1"/>
</dbReference>
<dbReference type="InterPro" id="IPR041492">
    <property type="entry name" value="HAD_2"/>
</dbReference>
<accession>X0Z0K3</accession>
<dbReference type="NCBIfam" id="TIGR01549">
    <property type="entry name" value="HAD-SF-IA-v1"/>
    <property type="match status" value="1"/>
</dbReference>
<dbReference type="PANTHER" id="PTHR43434">
    <property type="entry name" value="PHOSPHOGLYCOLATE PHOSPHATASE"/>
    <property type="match status" value="1"/>
</dbReference>
<gene>
    <name evidence="1" type="ORF">S01H1_79418</name>
</gene>
<proteinExistence type="predicted"/>
<dbReference type="PANTHER" id="PTHR43434:SF1">
    <property type="entry name" value="PHOSPHOGLYCOLATE PHOSPHATASE"/>
    <property type="match status" value="1"/>
</dbReference>
<dbReference type="GO" id="GO:0005829">
    <property type="term" value="C:cytosol"/>
    <property type="evidence" value="ECO:0007669"/>
    <property type="project" value="TreeGrafter"/>
</dbReference>
<dbReference type="InterPro" id="IPR006439">
    <property type="entry name" value="HAD-SF_hydro_IA"/>
</dbReference>
<dbReference type="InterPro" id="IPR023214">
    <property type="entry name" value="HAD_sf"/>
</dbReference>
<organism evidence="1">
    <name type="scientific">marine sediment metagenome</name>
    <dbReference type="NCBI Taxonomy" id="412755"/>
    <lineage>
        <taxon>unclassified sequences</taxon>
        <taxon>metagenomes</taxon>
        <taxon>ecological metagenomes</taxon>
    </lineage>
</organism>
<dbReference type="GO" id="GO:0006281">
    <property type="term" value="P:DNA repair"/>
    <property type="evidence" value="ECO:0007669"/>
    <property type="project" value="TreeGrafter"/>
</dbReference>
<comment type="caution">
    <text evidence="1">The sequence shown here is derived from an EMBL/GenBank/DDBJ whole genome shotgun (WGS) entry which is preliminary data.</text>
</comment>